<keyword evidence="1" id="KW-0732">Signal</keyword>
<proteinExistence type="predicted"/>
<dbReference type="Proteomes" id="UP000284375">
    <property type="component" value="Unassembled WGS sequence"/>
</dbReference>
<evidence type="ECO:0000256" key="1">
    <source>
        <dbReference type="SAM" id="SignalP"/>
    </source>
</evidence>
<accession>A0A423WIY4</accession>
<feature type="chain" id="PRO_5019376188" evidence="1">
    <location>
        <begin position="20"/>
        <end position="192"/>
    </location>
</feature>
<comment type="caution">
    <text evidence="2">The sequence shown here is derived from an EMBL/GenBank/DDBJ whole genome shotgun (WGS) entry which is preliminary data.</text>
</comment>
<evidence type="ECO:0000313" key="2">
    <source>
        <dbReference type="EMBL" id="ROW03372.1"/>
    </source>
</evidence>
<dbReference type="EMBL" id="LJZO01000003">
    <property type="protein sequence ID" value="ROW03372.1"/>
    <property type="molecule type" value="Genomic_DNA"/>
</dbReference>
<keyword evidence="3" id="KW-1185">Reference proteome</keyword>
<organism evidence="2 3">
    <name type="scientific">Cytospora chrysosperma</name>
    <name type="common">Cytospora canker fungus</name>
    <name type="synonym">Sphaeria chrysosperma</name>
    <dbReference type="NCBI Taxonomy" id="252740"/>
    <lineage>
        <taxon>Eukaryota</taxon>
        <taxon>Fungi</taxon>
        <taxon>Dikarya</taxon>
        <taxon>Ascomycota</taxon>
        <taxon>Pezizomycotina</taxon>
        <taxon>Sordariomycetes</taxon>
        <taxon>Sordariomycetidae</taxon>
        <taxon>Diaporthales</taxon>
        <taxon>Cytosporaceae</taxon>
        <taxon>Cytospora</taxon>
    </lineage>
</organism>
<reference evidence="2 3" key="1">
    <citation type="submission" date="2015-09" db="EMBL/GenBank/DDBJ databases">
        <title>Host preference determinants of Valsa canker pathogens revealed by comparative genomics.</title>
        <authorList>
            <person name="Yin Z."/>
            <person name="Huang L."/>
        </authorList>
    </citation>
    <scope>NUCLEOTIDE SEQUENCE [LARGE SCALE GENOMIC DNA]</scope>
    <source>
        <strain evidence="2 3">YSFL</strain>
    </source>
</reference>
<dbReference type="OrthoDB" id="5241990at2759"/>
<name>A0A423WIY4_CYTCH</name>
<dbReference type="AlphaFoldDB" id="A0A423WIY4"/>
<evidence type="ECO:0000313" key="3">
    <source>
        <dbReference type="Proteomes" id="UP000284375"/>
    </source>
</evidence>
<protein>
    <submittedName>
        <fullName evidence="2">Uncharacterized protein</fullName>
    </submittedName>
</protein>
<gene>
    <name evidence="2" type="ORF">VSDG_01475</name>
</gene>
<sequence>MRPTTFIAGLIGLVGLTSAAVVSPALQENSTTSPLSIHGFGFSKDDMETALIKAIALPLSEPEKATLAPRDDDKPHRRPMPPRDMLLAEQITHDDLPICYQNCMRKNDGKSSIHMGKIGEDFLKVVGAPFGDGDMVQSAKNSTEIGVDHLPLNYVKEVRAVLGRACVDFPWPFTSIIEMTDSDETTRCPCSM</sequence>
<feature type="signal peptide" evidence="1">
    <location>
        <begin position="1"/>
        <end position="19"/>
    </location>
</feature>